<protein>
    <submittedName>
        <fullName evidence="3">Short-chain dehydrogenase</fullName>
    </submittedName>
</protein>
<dbReference type="PRINTS" id="PR00080">
    <property type="entry name" value="SDRFAMILY"/>
</dbReference>
<dbReference type="PROSITE" id="PS00061">
    <property type="entry name" value="ADH_SHORT"/>
    <property type="match status" value="1"/>
</dbReference>
<dbReference type="FunFam" id="3.40.50.720:FF:000084">
    <property type="entry name" value="Short-chain dehydrogenase reductase"/>
    <property type="match status" value="1"/>
</dbReference>
<name>A0A2M9G745_9PROT</name>
<reference evidence="3 4" key="1">
    <citation type="submission" date="2017-11" db="EMBL/GenBank/DDBJ databases">
        <title>Draft genome sequence of Rhizobiales bacterium SY3-13.</title>
        <authorList>
            <person name="Sun C."/>
        </authorList>
    </citation>
    <scope>NUCLEOTIDE SEQUENCE [LARGE SCALE GENOMIC DNA]</scope>
    <source>
        <strain evidence="3 4">SY3-13</strain>
    </source>
</reference>
<dbReference type="SUPFAM" id="SSF51735">
    <property type="entry name" value="NAD(P)-binding Rossmann-fold domains"/>
    <property type="match status" value="1"/>
</dbReference>
<sequence length="279" mass="29578">MNTSENKVAIVTGAARYRGIGRAIALRLAQDGFDVVVSARKADPSTFPEHERAMDWQGAESLAEEIRAMDRRALAVDCDVTNQKQVDAMIAATLTEFGRLDAVINNAGVPSGAGDTPILEIDDAEWLRTVDVNLNGVYRVSKAAAQAMVEAGNGGAIVNLSSTAGRVGMPNYGAYSATKFAVIGLTQQMAVELAPHGIRVNCICPGSTDTDMMDGTFRRTAGRAGTEFERIKKGVRRQIPLGRQGDVAEQASAVSFLVGPDASYVTGQTLNVDGGLRMD</sequence>
<dbReference type="GO" id="GO:0006633">
    <property type="term" value="P:fatty acid biosynthetic process"/>
    <property type="evidence" value="ECO:0007669"/>
    <property type="project" value="TreeGrafter"/>
</dbReference>
<dbReference type="PANTHER" id="PTHR42760">
    <property type="entry name" value="SHORT-CHAIN DEHYDROGENASES/REDUCTASES FAMILY MEMBER"/>
    <property type="match status" value="1"/>
</dbReference>
<dbReference type="GO" id="GO:0016616">
    <property type="term" value="F:oxidoreductase activity, acting on the CH-OH group of donors, NAD or NADP as acceptor"/>
    <property type="evidence" value="ECO:0007669"/>
    <property type="project" value="TreeGrafter"/>
</dbReference>
<gene>
    <name evidence="3" type="ORF">CVT23_00300</name>
</gene>
<evidence type="ECO:0000256" key="2">
    <source>
        <dbReference type="ARBA" id="ARBA00023002"/>
    </source>
</evidence>
<proteinExistence type="inferred from homology"/>
<dbReference type="RefSeq" id="WP_109794360.1">
    <property type="nucleotide sequence ID" value="NZ_PHIG01000004.1"/>
</dbReference>
<dbReference type="OrthoDB" id="9804774at2"/>
<dbReference type="GO" id="GO:0048038">
    <property type="term" value="F:quinone binding"/>
    <property type="evidence" value="ECO:0007669"/>
    <property type="project" value="TreeGrafter"/>
</dbReference>
<comment type="similarity">
    <text evidence="1">Belongs to the short-chain dehydrogenases/reductases (SDR) family.</text>
</comment>
<evidence type="ECO:0000313" key="4">
    <source>
        <dbReference type="Proteomes" id="UP000229498"/>
    </source>
</evidence>
<keyword evidence="4" id="KW-1185">Reference proteome</keyword>
<organism evidence="3 4">
    <name type="scientific">Minwuia thermotolerans</name>
    <dbReference type="NCBI Taxonomy" id="2056226"/>
    <lineage>
        <taxon>Bacteria</taxon>
        <taxon>Pseudomonadati</taxon>
        <taxon>Pseudomonadota</taxon>
        <taxon>Alphaproteobacteria</taxon>
        <taxon>Minwuiales</taxon>
        <taxon>Minwuiaceae</taxon>
        <taxon>Minwuia</taxon>
    </lineage>
</organism>
<dbReference type="Pfam" id="PF13561">
    <property type="entry name" value="adh_short_C2"/>
    <property type="match status" value="1"/>
</dbReference>
<dbReference type="PANTHER" id="PTHR42760:SF133">
    <property type="entry name" value="3-OXOACYL-[ACYL-CARRIER-PROTEIN] REDUCTASE"/>
    <property type="match status" value="1"/>
</dbReference>
<dbReference type="Gene3D" id="3.40.50.720">
    <property type="entry name" value="NAD(P)-binding Rossmann-like Domain"/>
    <property type="match status" value="1"/>
</dbReference>
<dbReference type="EMBL" id="PHIG01000004">
    <property type="protein sequence ID" value="PJK31534.1"/>
    <property type="molecule type" value="Genomic_DNA"/>
</dbReference>
<dbReference type="InterPro" id="IPR020904">
    <property type="entry name" value="Sc_DH/Rdtase_CS"/>
</dbReference>
<dbReference type="PRINTS" id="PR00081">
    <property type="entry name" value="GDHRDH"/>
</dbReference>
<accession>A0A2M9G745</accession>
<dbReference type="InterPro" id="IPR002347">
    <property type="entry name" value="SDR_fam"/>
</dbReference>
<comment type="caution">
    <text evidence="3">The sequence shown here is derived from an EMBL/GenBank/DDBJ whole genome shotgun (WGS) entry which is preliminary data.</text>
</comment>
<dbReference type="AlphaFoldDB" id="A0A2M9G745"/>
<evidence type="ECO:0000256" key="1">
    <source>
        <dbReference type="ARBA" id="ARBA00006484"/>
    </source>
</evidence>
<dbReference type="Proteomes" id="UP000229498">
    <property type="component" value="Unassembled WGS sequence"/>
</dbReference>
<evidence type="ECO:0000313" key="3">
    <source>
        <dbReference type="EMBL" id="PJK31534.1"/>
    </source>
</evidence>
<dbReference type="NCBIfam" id="NF005559">
    <property type="entry name" value="PRK07231.1"/>
    <property type="match status" value="1"/>
</dbReference>
<keyword evidence="2" id="KW-0560">Oxidoreductase</keyword>
<dbReference type="CDD" id="cd05233">
    <property type="entry name" value="SDR_c"/>
    <property type="match status" value="1"/>
</dbReference>
<dbReference type="InterPro" id="IPR036291">
    <property type="entry name" value="NAD(P)-bd_dom_sf"/>
</dbReference>